<dbReference type="GO" id="GO:0034194">
    <property type="term" value="P:D-galactonate catabolic process"/>
    <property type="evidence" value="ECO:0007669"/>
    <property type="project" value="InterPro"/>
</dbReference>
<dbReference type="EMBL" id="CGIG01000001">
    <property type="protein sequence ID" value="CPR19560.1"/>
    <property type="molecule type" value="Genomic_DNA"/>
</dbReference>
<dbReference type="Proteomes" id="UP000044377">
    <property type="component" value="Unassembled WGS sequence"/>
</dbReference>
<dbReference type="Pfam" id="PF05035">
    <property type="entry name" value="DGOK"/>
    <property type="match status" value="1"/>
</dbReference>
<dbReference type="EC" id="2.7.1.58" evidence="1"/>
<gene>
    <name evidence="1" type="ORF">BN1221_03826</name>
</gene>
<evidence type="ECO:0000313" key="2">
    <source>
        <dbReference type="Proteomes" id="UP000044377"/>
    </source>
</evidence>
<dbReference type="InterPro" id="IPR042257">
    <property type="entry name" value="DGOK_C"/>
</dbReference>
<dbReference type="Gene3D" id="3.30.420.310">
    <property type="entry name" value="2-keto-3-deoxy-galactonokinase, C-terminal domain"/>
    <property type="match status" value="1"/>
</dbReference>
<accession>A0A0G4JZM3</accession>
<dbReference type="RefSeq" id="WP_197089000.1">
    <property type="nucleotide sequence ID" value="NZ_CGIG01000001.1"/>
</dbReference>
<dbReference type="AlphaFoldDB" id="A0A0G4JZM3"/>
<keyword evidence="1" id="KW-0808">Transferase</keyword>
<dbReference type="InterPro" id="IPR007729">
    <property type="entry name" value="DGOK"/>
</dbReference>
<organism evidence="1 2">
    <name type="scientific">Brenneria goodwinii</name>
    <dbReference type="NCBI Taxonomy" id="1109412"/>
    <lineage>
        <taxon>Bacteria</taxon>
        <taxon>Pseudomonadati</taxon>
        <taxon>Pseudomonadota</taxon>
        <taxon>Gammaproteobacteria</taxon>
        <taxon>Enterobacterales</taxon>
        <taxon>Pectobacteriaceae</taxon>
        <taxon>Brenneria</taxon>
    </lineage>
</organism>
<dbReference type="CDD" id="cd24012">
    <property type="entry name" value="ASKHA_NBD_KDGal-kinase"/>
    <property type="match status" value="1"/>
</dbReference>
<evidence type="ECO:0000313" key="1">
    <source>
        <dbReference type="EMBL" id="CPR19560.1"/>
    </source>
</evidence>
<proteinExistence type="predicted"/>
<dbReference type="STRING" id="1109412.BN1221_03826"/>
<reference evidence="2" key="1">
    <citation type="submission" date="2015-01" db="EMBL/GenBank/DDBJ databases">
        <authorList>
            <person name="Paterson Steve"/>
        </authorList>
    </citation>
    <scope>NUCLEOTIDE SEQUENCE [LARGE SCALE GENOMIC DNA]</scope>
    <source>
        <strain evidence="2">OBR1</strain>
    </source>
</reference>
<dbReference type="GeneID" id="70906335"/>
<dbReference type="GO" id="GO:0008671">
    <property type="term" value="F:2-dehydro-3-deoxygalactonokinase activity"/>
    <property type="evidence" value="ECO:0007669"/>
    <property type="project" value="UniProtKB-EC"/>
</dbReference>
<name>A0A0G4JZM3_9GAMM</name>
<dbReference type="InterPro" id="IPR042258">
    <property type="entry name" value="DGOK_N"/>
</dbReference>
<keyword evidence="2" id="KW-1185">Reference proteome</keyword>
<sequence>MNMMTTLIALDWGTSMLRACRLGKDGSVLEKRTLPYGVTKLPPSATNREAAFLQVYTQACGDWLRETPACPVIACGMIGSAQGWRQAPYIEAPCDIRQLAQQLTRVETGHGQYFSIVSGVWKDGDLPEVMRGEETQIAGALQHDERLRSTMARQGKALIALPGTHAKWVEVAQNRIAHIQTFMTGDLYDALAHHTILATTIQPSEQPDWEAFAQGVTVAQRYRSSVGLLGTLFSVRSRLLCKHITAQQQADYLSGLVLGSELLAVLSRLTPESDQEIPITFIGSEALCQRYIRALTYLECPYPVHISDGATERGLWYIARLAGLLD</sequence>
<keyword evidence="1" id="KW-0418">Kinase</keyword>
<dbReference type="Gene3D" id="3.30.420.300">
    <property type="entry name" value="2-keto-3-deoxy-galactonokinase, substrate binding domain"/>
    <property type="match status" value="1"/>
</dbReference>
<dbReference type="KEGG" id="bgj:AWC36_06010"/>
<protein>
    <submittedName>
        <fullName evidence="1">2-dehydro-3-deoxygalactonokinase</fullName>
        <ecNumber evidence="1">2.7.1.58</ecNumber>
    </submittedName>
</protein>